<dbReference type="Pfam" id="PF00043">
    <property type="entry name" value="GST_C"/>
    <property type="match status" value="1"/>
</dbReference>
<feature type="domain" description="GST C-terminal" evidence="4">
    <location>
        <begin position="98"/>
        <end position="232"/>
    </location>
</feature>
<dbReference type="PROSITE" id="PS50404">
    <property type="entry name" value="GST_NTER"/>
    <property type="match status" value="1"/>
</dbReference>
<proteinExistence type="inferred from homology"/>
<dbReference type="InterPro" id="IPR010987">
    <property type="entry name" value="Glutathione-S-Trfase_C-like"/>
</dbReference>
<dbReference type="SUPFAM" id="SSF52833">
    <property type="entry name" value="Thioredoxin-like"/>
    <property type="match status" value="1"/>
</dbReference>
<dbReference type="Pfam" id="PF02798">
    <property type="entry name" value="GST_N"/>
    <property type="match status" value="1"/>
</dbReference>
<dbReference type="AlphaFoldDB" id="A0A0D2AWB2"/>
<feature type="domain" description="GST N-terminal" evidence="3">
    <location>
        <begin position="5"/>
        <end position="91"/>
    </location>
</feature>
<protein>
    <recommendedName>
        <fullName evidence="7">Glutathione S-transferase</fullName>
    </recommendedName>
</protein>
<dbReference type="RefSeq" id="XP_016264282.1">
    <property type="nucleotide sequence ID" value="XM_016406076.1"/>
</dbReference>
<evidence type="ECO:0000313" key="5">
    <source>
        <dbReference type="EMBL" id="KIW44066.1"/>
    </source>
</evidence>
<evidence type="ECO:0008006" key="7">
    <source>
        <dbReference type="Google" id="ProtNLM"/>
    </source>
</evidence>
<dbReference type="OrthoDB" id="422574at2759"/>
<dbReference type="SFLD" id="SFLDG01151">
    <property type="entry name" value="Main.2:_Nu-like"/>
    <property type="match status" value="1"/>
</dbReference>
<evidence type="ECO:0000259" key="4">
    <source>
        <dbReference type="PROSITE" id="PS50405"/>
    </source>
</evidence>
<dbReference type="InterPro" id="IPR040079">
    <property type="entry name" value="Glutathione_S-Trfase"/>
</dbReference>
<dbReference type="SFLD" id="SFLDS00019">
    <property type="entry name" value="Glutathione_Transferase_(cytos"/>
    <property type="match status" value="1"/>
</dbReference>
<comment type="similarity">
    <text evidence="1 2">Belongs to the GST superfamily.</text>
</comment>
<dbReference type="SFLD" id="SFLDG01150">
    <property type="entry name" value="Main.1:_Beta-like"/>
    <property type="match status" value="1"/>
</dbReference>
<dbReference type="Proteomes" id="UP000053342">
    <property type="component" value="Unassembled WGS sequence"/>
</dbReference>
<dbReference type="CDD" id="cd03048">
    <property type="entry name" value="GST_N_Ure2p_like"/>
    <property type="match status" value="1"/>
</dbReference>
<organism evidence="5 6">
    <name type="scientific">Exophiala oligosperma</name>
    <dbReference type="NCBI Taxonomy" id="215243"/>
    <lineage>
        <taxon>Eukaryota</taxon>
        <taxon>Fungi</taxon>
        <taxon>Dikarya</taxon>
        <taxon>Ascomycota</taxon>
        <taxon>Pezizomycotina</taxon>
        <taxon>Eurotiomycetes</taxon>
        <taxon>Chaetothyriomycetidae</taxon>
        <taxon>Chaetothyriales</taxon>
        <taxon>Herpotrichiellaceae</taxon>
        <taxon>Exophiala</taxon>
    </lineage>
</organism>
<dbReference type="InterPro" id="IPR004046">
    <property type="entry name" value="GST_C"/>
</dbReference>
<dbReference type="SUPFAM" id="SSF47616">
    <property type="entry name" value="GST C-terminal domain-like"/>
    <property type="match status" value="1"/>
</dbReference>
<dbReference type="VEuPathDB" id="FungiDB:PV06_05106"/>
<dbReference type="InterPro" id="IPR036282">
    <property type="entry name" value="Glutathione-S-Trfase_C_sf"/>
</dbReference>
<dbReference type="HOGENOM" id="CLU_011226_14_0_1"/>
<evidence type="ECO:0000313" key="6">
    <source>
        <dbReference type="Proteomes" id="UP000053342"/>
    </source>
</evidence>
<dbReference type="Gene3D" id="1.20.1050.10">
    <property type="match status" value="1"/>
</dbReference>
<dbReference type="PANTHER" id="PTHR44051">
    <property type="entry name" value="GLUTATHIONE S-TRANSFERASE-RELATED"/>
    <property type="match status" value="1"/>
</dbReference>
<reference evidence="5 6" key="1">
    <citation type="submission" date="2015-01" db="EMBL/GenBank/DDBJ databases">
        <title>The Genome Sequence of Exophiala oligosperma CBS72588.</title>
        <authorList>
            <consortium name="The Broad Institute Genomics Platform"/>
            <person name="Cuomo C."/>
            <person name="de Hoog S."/>
            <person name="Gorbushina A."/>
            <person name="Stielow B."/>
            <person name="Teixiera M."/>
            <person name="Abouelleil A."/>
            <person name="Chapman S.B."/>
            <person name="Priest M."/>
            <person name="Young S.K."/>
            <person name="Wortman J."/>
            <person name="Nusbaum C."/>
            <person name="Birren B."/>
        </authorList>
    </citation>
    <scope>NUCLEOTIDE SEQUENCE [LARGE SCALE GENOMIC DNA]</scope>
    <source>
        <strain evidence="5 6">CBS 72588</strain>
    </source>
</reference>
<keyword evidence="6" id="KW-1185">Reference proteome</keyword>
<dbReference type="SFLD" id="SFLDG00358">
    <property type="entry name" value="Main_(cytGST)"/>
    <property type="match status" value="1"/>
</dbReference>
<evidence type="ECO:0000256" key="2">
    <source>
        <dbReference type="RuleBase" id="RU003494"/>
    </source>
</evidence>
<dbReference type="InterPro" id="IPR036249">
    <property type="entry name" value="Thioredoxin-like_sf"/>
</dbReference>
<dbReference type="STRING" id="215243.A0A0D2AWB2"/>
<dbReference type="EMBL" id="KN847335">
    <property type="protein sequence ID" value="KIW44066.1"/>
    <property type="molecule type" value="Genomic_DNA"/>
</dbReference>
<evidence type="ECO:0000259" key="3">
    <source>
        <dbReference type="PROSITE" id="PS50404"/>
    </source>
</evidence>
<name>A0A0D2AWB2_9EURO</name>
<dbReference type="PROSITE" id="PS50405">
    <property type="entry name" value="GST_CTER"/>
    <property type="match status" value="1"/>
</dbReference>
<evidence type="ECO:0000256" key="1">
    <source>
        <dbReference type="ARBA" id="ARBA00007409"/>
    </source>
</evidence>
<gene>
    <name evidence="5" type="ORF">PV06_05106</name>
</gene>
<dbReference type="PANTHER" id="PTHR44051:SF8">
    <property type="entry name" value="GLUTATHIONE S-TRANSFERASE GSTA"/>
    <property type="match status" value="1"/>
</dbReference>
<dbReference type="InterPro" id="IPR004045">
    <property type="entry name" value="Glutathione_S-Trfase_N"/>
</dbReference>
<sequence>MSHRSSNIVLYTAPTPNGHKVSITLEELGLEYETKMVDMGSAEQKEPWFLAINPNGRVPALTDVLPDGTTIRLFESGSIQQYLVDRYDGERRISYAPGTGDFYMTNSWLFFQNAGIGPMQGQATHFTNYHHATEPQTYALERYVNESRRLWRTVDTHLGKEGTEYLVGSKCTVADIAAFSWANIAFFSGIDLSEFPRVQRWFNRLSERPGFRKGLAVPVKVSLQELSKDKAFLERNKEMIRQGMQEDRKK</sequence>
<dbReference type="GeneID" id="27357180"/>
<dbReference type="Gene3D" id="3.40.30.10">
    <property type="entry name" value="Glutaredoxin"/>
    <property type="match status" value="1"/>
</dbReference>
<accession>A0A0D2AWB2</accession>